<dbReference type="InterPro" id="IPR013656">
    <property type="entry name" value="PAS_4"/>
</dbReference>
<dbReference type="PROSITE" id="PS50113">
    <property type="entry name" value="PAC"/>
    <property type="match status" value="2"/>
</dbReference>
<dbReference type="Pfam" id="PF08448">
    <property type="entry name" value="PAS_4"/>
    <property type="match status" value="1"/>
</dbReference>
<dbReference type="PROSITE" id="PS50109">
    <property type="entry name" value="HIS_KIN"/>
    <property type="match status" value="1"/>
</dbReference>
<dbReference type="InterPro" id="IPR036097">
    <property type="entry name" value="HisK_dim/P_sf"/>
</dbReference>
<evidence type="ECO:0000256" key="4">
    <source>
        <dbReference type="ARBA" id="ARBA00022679"/>
    </source>
</evidence>
<dbReference type="SUPFAM" id="SSF55785">
    <property type="entry name" value="PYP-like sensor domain (PAS domain)"/>
    <property type="match status" value="3"/>
</dbReference>
<dbReference type="Proteomes" id="UP001303899">
    <property type="component" value="Unassembled WGS sequence"/>
</dbReference>
<dbReference type="SMART" id="SM00086">
    <property type="entry name" value="PAC"/>
    <property type="match status" value="2"/>
</dbReference>
<dbReference type="InterPro" id="IPR000014">
    <property type="entry name" value="PAS"/>
</dbReference>
<dbReference type="SMART" id="SM00091">
    <property type="entry name" value="PAS"/>
    <property type="match status" value="2"/>
</dbReference>
<evidence type="ECO:0000259" key="10">
    <source>
        <dbReference type="PROSITE" id="PS50113"/>
    </source>
</evidence>
<evidence type="ECO:0000256" key="6">
    <source>
        <dbReference type="ARBA" id="ARBA00023012"/>
    </source>
</evidence>
<feature type="domain" description="PAS" evidence="9">
    <location>
        <begin position="267"/>
        <end position="336"/>
    </location>
</feature>
<feature type="domain" description="PAC" evidence="10">
    <location>
        <begin position="341"/>
        <end position="393"/>
    </location>
</feature>
<evidence type="ECO:0000256" key="5">
    <source>
        <dbReference type="ARBA" id="ARBA00022777"/>
    </source>
</evidence>
<dbReference type="InterPro" id="IPR035965">
    <property type="entry name" value="PAS-like_dom_sf"/>
</dbReference>
<dbReference type="EC" id="2.7.13.3" evidence="2"/>
<dbReference type="InterPro" id="IPR036890">
    <property type="entry name" value="HATPase_C_sf"/>
</dbReference>
<dbReference type="CDD" id="cd00082">
    <property type="entry name" value="HisKA"/>
    <property type="match status" value="1"/>
</dbReference>
<dbReference type="PANTHER" id="PTHR45453:SF1">
    <property type="entry name" value="PHOSPHATE REGULON SENSOR PROTEIN PHOR"/>
    <property type="match status" value="1"/>
</dbReference>
<keyword evidence="3" id="KW-0597">Phosphoprotein</keyword>
<dbReference type="InterPro" id="IPR003661">
    <property type="entry name" value="HisK_dim/P_dom"/>
</dbReference>
<dbReference type="PANTHER" id="PTHR45453">
    <property type="entry name" value="PHOSPHATE REGULON SENSOR PROTEIN PHOR"/>
    <property type="match status" value="1"/>
</dbReference>
<dbReference type="Pfam" id="PF02518">
    <property type="entry name" value="HATPase_c"/>
    <property type="match status" value="1"/>
</dbReference>
<protein>
    <recommendedName>
        <fullName evidence="2">histidine kinase</fullName>
        <ecNumber evidence="2">2.7.13.3</ecNumber>
    </recommendedName>
</protein>
<dbReference type="InterPro" id="IPR003594">
    <property type="entry name" value="HATPase_dom"/>
</dbReference>
<dbReference type="InterPro" id="IPR000700">
    <property type="entry name" value="PAS-assoc_C"/>
</dbReference>
<name>A0ABU5S4I6_9BACT</name>
<dbReference type="NCBIfam" id="TIGR00229">
    <property type="entry name" value="sensory_box"/>
    <property type="match status" value="1"/>
</dbReference>
<keyword evidence="7" id="KW-0472">Membrane</keyword>
<evidence type="ECO:0000259" key="8">
    <source>
        <dbReference type="PROSITE" id="PS50109"/>
    </source>
</evidence>
<evidence type="ECO:0000256" key="3">
    <source>
        <dbReference type="ARBA" id="ARBA00022553"/>
    </source>
</evidence>
<dbReference type="CDD" id="cd00130">
    <property type="entry name" value="PAS"/>
    <property type="match status" value="1"/>
</dbReference>
<keyword evidence="4" id="KW-0808">Transferase</keyword>
<dbReference type="RefSeq" id="WP_323328664.1">
    <property type="nucleotide sequence ID" value="NZ_JAYGIL010000010.1"/>
</dbReference>
<evidence type="ECO:0000256" key="2">
    <source>
        <dbReference type="ARBA" id="ARBA00012438"/>
    </source>
</evidence>
<evidence type="ECO:0000259" key="9">
    <source>
        <dbReference type="PROSITE" id="PS50112"/>
    </source>
</evidence>
<dbReference type="PRINTS" id="PR00344">
    <property type="entry name" value="BCTRLSENSOR"/>
</dbReference>
<evidence type="ECO:0000313" key="12">
    <source>
        <dbReference type="Proteomes" id="UP001303899"/>
    </source>
</evidence>
<organism evidence="11 12">
    <name type="scientific">Arcicella gelida</name>
    <dbReference type="NCBI Taxonomy" id="2984195"/>
    <lineage>
        <taxon>Bacteria</taxon>
        <taxon>Pseudomonadati</taxon>
        <taxon>Bacteroidota</taxon>
        <taxon>Cytophagia</taxon>
        <taxon>Cytophagales</taxon>
        <taxon>Flectobacillaceae</taxon>
        <taxon>Arcicella</taxon>
    </lineage>
</organism>
<dbReference type="Gene3D" id="3.30.565.10">
    <property type="entry name" value="Histidine kinase-like ATPase, C-terminal domain"/>
    <property type="match status" value="1"/>
</dbReference>
<dbReference type="PROSITE" id="PS50112">
    <property type="entry name" value="PAS"/>
    <property type="match status" value="1"/>
</dbReference>
<accession>A0ABU5S4I6</accession>
<keyword evidence="12" id="KW-1185">Reference proteome</keyword>
<reference evidence="11 12" key="1">
    <citation type="submission" date="2023-12" db="EMBL/GenBank/DDBJ databases">
        <title>Novel species of the genus Arcicella isolated from rivers.</title>
        <authorList>
            <person name="Lu H."/>
        </authorList>
    </citation>
    <scope>NUCLEOTIDE SEQUENCE [LARGE SCALE GENOMIC DNA]</scope>
    <source>
        <strain evidence="11 12">DC2W</strain>
    </source>
</reference>
<dbReference type="Pfam" id="PF13426">
    <property type="entry name" value="PAS_9"/>
    <property type="match status" value="1"/>
</dbReference>
<sequence>MVFKKNDIALDLRFILNEVPFAVLLEDNQRRLQFVNPNFCKLFNIPLEPEQLVGFNCEQAAESAAPLFKDSQEFLERVKEILEKKEPVRQEILELADGRVYLRDYLPIINNNFFEGQVWIYYDYTYAHSLEMKKNNQKKFYESILLNIPADVAVFDKDHKYLFANKRAIKNDEIREWIIGKDDFDYVKFRGRDVSIAEKRRELFKKVVNQKEFNEFLEENITPEGNIQYHLRRMHPFYADNNELEFVVGYGMDVTSIKNAEENVNRREKNLAQITEILSIAVIVIDQSFNVIYTNSSFESTFGYASDDIIGKSIDEIAIENISSLIKEIGLAKRSNSFEGSTKEYRFQDKYGSKRYLSISFVPYNTAESNEIFYAIFFSDVTDQHLAVSELQKIIEKEKRLNELKSGFVNIVSHEMRTPLSVIQSSAQIMEMLNEANKLDRDAVDFHTKRIVSEVNGMESLMEELLLISKIESGKVEFRPFPQDLESFVKVILHEKYTQLADGRQMQVIVKGVKQEVEFDRMMMNHILNNVISNAFKYSEGKRDPILQLHFRHHSVTIMVMDYGIGIPEKDLQNLFKAFSRASNVDSINGTGLGLHVMKYFTDFHQAKIYCKSQINKGTCIMLEFTYKSYLNAKNSIN</sequence>
<keyword evidence="6" id="KW-0902">Two-component regulatory system</keyword>
<dbReference type="Pfam" id="PF00512">
    <property type="entry name" value="HisKA"/>
    <property type="match status" value="1"/>
</dbReference>
<dbReference type="Pfam" id="PF13188">
    <property type="entry name" value="PAS_8"/>
    <property type="match status" value="1"/>
</dbReference>
<evidence type="ECO:0000256" key="1">
    <source>
        <dbReference type="ARBA" id="ARBA00000085"/>
    </source>
</evidence>
<gene>
    <name evidence="11" type="ORF">VB776_10260</name>
</gene>
<keyword evidence="5 11" id="KW-0418">Kinase</keyword>
<dbReference type="Gene3D" id="3.30.450.20">
    <property type="entry name" value="PAS domain"/>
    <property type="match status" value="3"/>
</dbReference>
<dbReference type="InterPro" id="IPR005467">
    <property type="entry name" value="His_kinase_dom"/>
</dbReference>
<dbReference type="SUPFAM" id="SSF55874">
    <property type="entry name" value="ATPase domain of HSP90 chaperone/DNA topoisomerase II/histidine kinase"/>
    <property type="match status" value="1"/>
</dbReference>
<evidence type="ECO:0000256" key="7">
    <source>
        <dbReference type="ARBA" id="ARBA00023136"/>
    </source>
</evidence>
<evidence type="ECO:0000313" key="11">
    <source>
        <dbReference type="EMBL" id="MEA5403299.1"/>
    </source>
</evidence>
<dbReference type="InterPro" id="IPR004358">
    <property type="entry name" value="Sig_transdc_His_kin-like_C"/>
</dbReference>
<feature type="domain" description="Histidine kinase" evidence="8">
    <location>
        <begin position="411"/>
        <end position="629"/>
    </location>
</feature>
<proteinExistence type="predicted"/>
<dbReference type="Gene3D" id="1.10.287.130">
    <property type="match status" value="1"/>
</dbReference>
<dbReference type="InterPro" id="IPR050351">
    <property type="entry name" value="BphY/WalK/GraS-like"/>
</dbReference>
<dbReference type="CDD" id="cd00075">
    <property type="entry name" value="HATPase"/>
    <property type="match status" value="1"/>
</dbReference>
<dbReference type="EMBL" id="JAYGIL010000010">
    <property type="protein sequence ID" value="MEA5403299.1"/>
    <property type="molecule type" value="Genomic_DNA"/>
</dbReference>
<dbReference type="GO" id="GO:0016301">
    <property type="term" value="F:kinase activity"/>
    <property type="evidence" value="ECO:0007669"/>
    <property type="project" value="UniProtKB-KW"/>
</dbReference>
<dbReference type="SUPFAM" id="SSF47384">
    <property type="entry name" value="Homodimeric domain of signal transducing histidine kinase"/>
    <property type="match status" value="1"/>
</dbReference>
<dbReference type="SMART" id="SM00388">
    <property type="entry name" value="HisKA"/>
    <property type="match status" value="1"/>
</dbReference>
<comment type="catalytic activity">
    <reaction evidence="1">
        <text>ATP + protein L-histidine = ADP + protein N-phospho-L-histidine.</text>
        <dbReference type="EC" id="2.7.13.3"/>
    </reaction>
</comment>
<dbReference type="InterPro" id="IPR001610">
    <property type="entry name" value="PAC"/>
</dbReference>
<dbReference type="SMART" id="SM00387">
    <property type="entry name" value="HATPase_c"/>
    <property type="match status" value="1"/>
</dbReference>
<feature type="domain" description="PAC" evidence="10">
    <location>
        <begin position="211"/>
        <end position="266"/>
    </location>
</feature>
<comment type="caution">
    <text evidence="11">The sequence shown here is derived from an EMBL/GenBank/DDBJ whole genome shotgun (WGS) entry which is preliminary data.</text>
</comment>